<feature type="transmembrane region" description="Helical" evidence="1">
    <location>
        <begin position="541"/>
        <end position="569"/>
    </location>
</feature>
<name>A0ABQ2C5G5_9LACO</name>
<evidence type="ECO:0008006" key="4">
    <source>
        <dbReference type="Google" id="ProtNLM"/>
    </source>
</evidence>
<keyword evidence="1" id="KW-0812">Transmembrane</keyword>
<feature type="transmembrane region" description="Helical" evidence="1">
    <location>
        <begin position="9"/>
        <end position="28"/>
    </location>
</feature>
<keyword evidence="3" id="KW-1185">Reference proteome</keyword>
<keyword evidence="1" id="KW-0472">Membrane</keyword>
<organism evidence="2 3">
    <name type="scientific">Limosilactobacillus caviae</name>
    <dbReference type="NCBI Taxonomy" id="1769424"/>
    <lineage>
        <taxon>Bacteria</taxon>
        <taxon>Bacillati</taxon>
        <taxon>Bacillota</taxon>
        <taxon>Bacilli</taxon>
        <taxon>Lactobacillales</taxon>
        <taxon>Lactobacillaceae</taxon>
        <taxon>Limosilactobacillus</taxon>
    </lineage>
</organism>
<proteinExistence type="predicted"/>
<comment type="caution">
    <text evidence="2">The sequence shown here is derived from an EMBL/GenBank/DDBJ whole genome shotgun (WGS) entry which is preliminary data.</text>
</comment>
<dbReference type="Pfam" id="PF19484">
    <property type="entry name" value="DUF6020"/>
    <property type="match status" value="1"/>
</dbReference>
<dbReference type="RefSeq" id="WP_188357926.1">
    <property type="nucleotide sequence ID" value="NZ_BMDS01000004.1"/>
</dbReference>
<keyword evidence="1" id="KW-1133">Transmembrane helix</keyword>
<dbReference type="InterPro" id="IPR046062">
    <property type="entry name" value="DUF6020"/>
</dbReference>
<reference evidence="3" key="1">
    <citation type="journal article" date="2019" name="Int. J. Syst. Evol. Microbiol.">
        <title>The Global Catalogue of Microorganisms (GCM) 10K type strain sequencing project: providing services to taxonomists for standard genome sequencing and annotation.</title>
        <authorList>
            <consortium name="The Broad Institute Genomics Platform"/>
            <consortium name="The Broad Institute Genome Sequencing Center for Infectious Disease"/>
            <person name="Wu L."/>
            <person name="Ma J."/>
        </authorList>
    </citation>
    <scope>NUCLEOTIDE SEQUENCE [LARGE SCALE GENOMIC DNA]</scope>
    <source>
        <strain evidence="3">CCM 8609</strain>
    </source>
</reference>
<feature type="transmembrane region" description="Helical" evidence="1">
    <location>
        <begin position="228"/>
        <end position="250"/>
    </location>
</feature>
<gene>
    <name evidence="2" type="ORF">GCM10011459_14350</name>
</gene>
<feature type="transmembrane region" description="Helical" evidence="1">
    <location>
        <begin position="75"/>
        <end position="94"/>
    </location>
</feature>
<feature type="transmembrane region" description="Helical" evidence="1">
    <location>
        <begin position="575"/>
        <end position="593"/>
    </location>
</feature>
<feature type="transmembrane region" description="Helical" evidence="1">
    <location>
        <begin position="313"/>
        <end position="336"/>
    </location>
</feature>
<dbReference type="EMBL" id="BMDS01000004">
    <property type="protein sequence ID" value="GGI63601.1"/>
    <property type="molecule type" value="Genomic_DNA"/>
</dbReference>
<evidence type="ECO:0000256" key="1">
    <source>
        <dbReference type="SAM" id="Phobius"/>
    </source>
</evidence>
<feature type="transmembrane region" description="Helical" evidence="1">
    <location>
        <begin position="152"/>
        <end position="172"/>
    </location>
</feature>
<dbReference type="Proteomes" id="UP000603295">
    <property type="component" value="Unassembled WGS sequence"/>
</dbReference>
<feature type="transmembrane region" description="Helical" evidence="1">
    <location>
        <begin position="262"/>
        <end position="279"/>
    </location>
</feature>
<feature type="transmembrane region" description="Helical" evidence="1">
    <location>
        <begin position="600"/>
        <end position="617"/>
    </location>
</feature>
<protein>
    <recommendedName>
        <fullName evidence="4">Glycosyltransferase RgtA/B/C/D-like domain-containing protein</fullName>
    </recommendedName>
</protein>
<evidence type="ECO:0000313" key="3">
    <source>
        <dbReference type="Proteomes" id="UP000603295"/>
    </source>
</evidence>
<feature type="transmembrane region" description="Helical" evidence="1">
    <location>
        <begin position="114"/>
        <end position="132"/>
    </location>
</feature>
<feature type="transmembrane region" description="Helical" evidence="1">
    <location>
        <begin position="348"/>
        <end position="367"/>
    </location>
</feature>
<evidence type="ECO:0000313" key="2">
    <source>
        <dbReference type="EMBL" id="GGI63601.1"/>
    </source>
</evidence>
<accession>A0ABQ2C5G5</accession>
<sequence>MIKIKGKGWWIFQSIVIIFGLSINFKLIENTNNIEYLIERFKVTGLVSEIVIIIISIFSIILFHSMASVKVSTKIIYLVIASIYSSFIIVGLAVSNSGSIYLIFNSPLNIVLSLYFYLTILFVIYNFLYWIYSKFIVLSLKKEVLLSSPIKIWFLFFIGLCICWVPMFLLLYPGIWGWDGMDQINQFYSATSGEIKFYLTNHHPYTTTVIMGNLFNIGLKLFHNTNKAISLVIIFNNIYLISSFSYLLYIISRYCDKRYSKYLFFFFAFFPIFSFWANTVDKTCYFLGAISFFYAELVYFIKMDYKSWNKVHLFALFIAACLVGLTRNDGIFYVLFTLIGSVFLKNSINVKLVLTGALIGIFIFNRFGLPMLKVLPTEPMESMQVPMQQIALALKENPKSLSHENKKQLSKFLDVEAMSRIYTADNYDAVKSTIKFPQWRFKGEFDSREKQFNNVPIVKDKKELYSIWFNLLLKNKLLFFDSFLVGNYNYYFPTTNVSLIWNDPPLNGGASKYEYTKHIDGYTSSVNHFQFYLRNFFMRSIIVLPIFNLLFIPMLWNWLLIFVSTLLLMQNLKRYLIIVFPSIMIFIVMLMGPVNGALRYCFPLMIIIPILFIVGITNNSNGEKKYG</sequence>
<feature type="transmembrane region" description="Helical" evidence="1">
    <location>
        <begin position="43"/>
        <end position="63"/>
    </location>
</feature>